<gene>
    <name evidence="1" type="ORF">QC762_0005810</name>
</gene>
<accession>A0ABR0GTR4</accession>
<organism evidence="1 2">
    <name type="scientific">Podospora pseudocomata</name>
    <dbReference type="NCBI Taxonomy" id="2093779"/>
    <lineage>
        <taxon>Eukaryota</taxon>
        <taxon>Fungi</taxon>
        <taxon>Dikarya</taxon>
        <taxon>Ascomycota</taxon>
        <taxon>Pezizomycotina</taxon>
        <taxon>Sordariomycetes</taxon>
        <taxon>Sordariomycetidae</taxon>
        <taxon>Sordariales</taxon>
        <taxon>Podosporaceae</taxon>
        <taxon>Podospora</taxon>
    </lineage>
</organism>
<comment type="caution">
    <text evidence="1">The sequence shown here is derived from an EMBL/GenBank/DDBJ whole genome shotgun (WGS) entry which is preliminary data.</text>
</comment>
<proteinExistence type="predicted"/>
<sequence length="202" mass="22128">MAPAFWAAAQLATYTIKYFESLSILTWDRAQKKVVFLSSRIVRGVERRLMPANTSRAAAEGQHISLIPKRAAGRCPKGALASRAARVRCSEAFAPYFFALMEVDPGPGVDGGVSFAQGCPQSLVQTANPRARQHINLDEPRHLLSLSLPPPHPQSLTSVQLPSYGRWISMIIEFRTASRGRSVCMHAVHDVTLRTSTTGQTT</sequence>
<protein>
    <submittedName>
        <fullName evidence="1">Uncharacterized protein</fullName>
    </submittedName>
</protein>
<dbReference type="EMBL" id="JAFFHA010000001">
    <property type="protein sequence ID" value="KAK4659146.1"/>
    <property type="molecule type" value="Genomic_DNA"/>
</dbReference>
<evidence type="ECO:0000313" key="1">
    <source>
        <dbReference type="EMBL" id="KAK4659146.1"/>
    </source>
</evidence>
<evidence type="ECO:0000313" key="2">
    <source>
        <dbReference type="Proteomes" id="UP001323405"/>
    </source>
</evidence>
<dbReference type="GeneID" id="87902318"/>
<keyword evidence="2" id="KW-1185">Reference proteome</keyword>
<dbReference type="RefSeq" id="XP_062748117.1">
    <property type="nucleotide sequence ID" value="XM_062882824.1"/>
</dbReference>
<name>A0ABR0GTR4_9PEZI</name>
<reference evidence="1 2" key="1">
    <citation type="journal article" date="2023" name="bioRxiv">
        <title>High-quality genome assemblies of four members of thePodospora anserinaspecies complex.</title>
        <authorList>
            <person name="Ament-Velasquez S.L."/>
            <person name="Vogan A.A."/>
            <person name="Wallerman O."/>
            <person name="Hartmann F."/>
            <person name="Gautier V."/>
            <person name="Silar P."/>
            <person name="Giraud T."/>
            <person name="Johannesson H."/>
        </authorList>
    </citation>
    <scope>NUCLEOTIDE SEQUENCE [LARGE SCALE GENOMIC DNA]</scope>
    <source>
        <strain evidence="1 2">CBS 415.72m</strain>
    </source>
</reference>
<dbReference type="Proteomes" id="UP001323405">
    <property type="component" value="Unassembled WGS sequence"/>
</dbReference>